<name>A0ACC2NNT0_9HYME</name>
<evidence type="ECO:0000313" key="1">
    <source>
        <dbReference type="EMBL" id="KAJ8672757.1"/>
    </source>
</evidence>
<comment type="caution">
    <text evidence="1">The sequence shown here is derived from an EMBL/GenBank/DDBJ whole genome shotgun (WGS) entry which is preliminary data.</text>
</comment>
<keyword evidence="2" id="KW-1185">Reference proteome</keyword>
<dbReference type="EMBL" id="CM056743">
    <property type="protein sequence ID" value="KAJ8672757.1"/>
    <property type="molecule type" value="Genomic_DNA"/>
</dbReference>
<organism evidence="1 2">
    <name type="scientific">Eretmocerus hayati</name>
    <dbReference type="NCBI Taxonomy" id="131215"/>
    <lineage>
        <taxon>Eukaryota</taxon>
        <taxon>Metazoa</taxon>
        <taxon>Ecdysozoa</taxon>
        <taxon>Arthropoda</taxon>
        <taxon>Hexapoda</taxon>
        <taxon>Insecta</taxon>
        <taxon>Pterygota</taxon>
        <taxon>Neoptera</taxon>
        <taxon>Endopterygota</taxon>
        <taxon>Hymenoptera</taxon>
        <taxon>Apocrita</taxon>
        <taxon>Proctotrupomorpha</taxon>
        <taxon>Chalcidoidea</taxon>
        <taxon>Aphelinidae</taxon>
        <taxon>Aphelininae</taxon>
        <taxon>Eretmocerus</taxon>
    </lineage>
</organism>
<accession>A0ACC2NNT0</accession>
<gene>
    <name evidence="1" type="ORF">QAD02_004017</name>
</gene>
<evidence type="ECO:0000313" key="2">
    <source>
        <dbReference type="Proteomes" id="UP001239111"/>
    </source>
</evidence>
<sequence length="173" mass="19711">MIKNQAPSLVFLVTVLCLIVFDLRMFITPYLPEGWETLNSSSQMGLLDTAIQSQSIVFTQILNNFHKKFDTFTALITEQSERINVLENENHFLREELEQLRSMHVSGQSTSERKVTGIPRDCQIPLEDIPRKILKSLQAESLSNGILQVREFTPKTSNSREVNPPSNEPHAND</sequence>
<proteinExistence type="predicted"/>
<reference evidence="1" key="1">
    <citation type="submission" date="2023-04" db="EMBL/GenBank/DDBJ databases">
        <title>A chromosome-level genome assembly of the parasitoid wasp Eretmocerus hayati.</title>
        <authorList>
            <person name="Zhong Y."/>
            <person name="Liu S."/>
            <person name="Liu Y."/>
        </authorList>
    </citation>
    <scope>NUCLEOTIDE SEQUENCE</scope>
    <source>
        <strain evidence="1">ZJU_SS_LIU_2023</strain>
    </source>
</reference>
<protein>
    <submittedName>
        <fullName evidence="1">Uncharacterized protein</fullName>
    </submittedName>
</protein>
<dbReference type="Proteomes" id="UP001239111">
    <property type="component" value="Chromosome 3"/>
</dbReference>